<dbReference type="InterPro" id="IPR001638">
    <property type="entry name" value="Solute-binding_3/MltF_N"/>
</dbReference>
<dbReference type="Proteomes" id="UP000253314">
    <property type="component" value="Unassembled WGS sequence"/>
</dbReference>
<protein>
    <submittedName>
        <fullName evidence="5">C4-dicarboxylate ABC transporter substrate-binding protein</fullName>
    </submittedName>
</protein>
<evidence type="ECO:0000313" key="5">
    <source>
        <dbReference type="EMBL" id="RBW67472.1"/>
    </source>
</evidence>
<gene>
    <name evidence="5" type="ORF">DS031_21960</name>
</gene>
<dbReference type="PANTHER" id="PTHR42941:SF1">
    <property type="entry name" value="SLL1037 PROTEIN"/>
    <property type="match status" value="1"/>
</dbReference>
<feature type="domain" description="Solute-binding protein family 3/N-terminal" evidence="4">
    <location>
        <begin position="48"/>
        <end position="265"/>
    </location>
</feature>
<reference evidence="5 6" key="1">
    <citation type="submission" date="2018-07" db="EMBL/GenBank/DDBJ databases">
        <title>Lottiidibacillus patelloidae gen. nov., sp. nov., isolated from the intestinal tract of a marine limpet and the reclassification of B. taeanensis BH030017T, B. algicola KMM 3737T and B. hwajinpoensis SW-72T as genus Lottiidibacillus.</title>
        <authorList>
            <person name="Liu R."/>
            <person name="Huang Z."/>
        </authorList>
    </citation>
    <scope>NUCLEOTIDE SEQUENCE [LARGE SCALE GENOMIC DNA]</scope>
    <source>
        <strain evidence="5 6">BH030017</strain>
    </source>
</reference>
<accession>A0A366XMX1</accession>
<proteinExistence type="predicted"/>
<keyword evidence="6" id="KW-1185">Reference proteome</keyword>
<dbReference type="SMART" id="SM00062">
    <property type="entry name" value="PBPb"/>
    <property type="match status" value="1"/>
</dbReference>
<evidence type="ECO:0000256" key="2">
    <source>
        <dbReference type="ARBA" id="ARBA00023288"/>
    </source>
</evidence>
<sequence>MKNKRFLITVVLMLVLSMILAACGRTQSGGTENENEGEVTEENKDLSLLTGGTGGTYYPLGGEIAKIVSNETDLNITAQSSGASVENMQTLADGDADLAFTQTDIANYASEGTLMFEGHAINNIQAIGALYPETIQIVTLKDSGINSVEDLKGKTVSVGAPGSGTFANAQQILEIHGISIKDDIKAQHLAFDESTEGIQDGNIDAAFITAGAPTGAVESLSALKEVKIIPITADKADELAEKYPYYAKNVIPQGTYQLDKEVETVAVLAMLVARQDLSEDMVYNITKALFDNIASIQHAKGEQISAEKALDGVGIDLHPGAKRYFDEKGISQ</sequence>
<comment type="caution">
    <text evidence="5">The sequence shown here is derived from an EMBL/GenBank/DDBJ whole genome shotgun (WGS) entry which is preliminary data.</text>
</comment>
<keyword evidence="3" id="KW-0732">Signal</keyword>
<dbReference type="NCBIfam" id="TIGR02122">
    <property type="entry name" value="TRAP_TAXI"/>
    <property type="match status" value="1"/>
</dbReference>
<name>A0A366XMX1_9BACI</name>
<organism evidence="5 6">
    <name type="scientific">Bacillus taeanensis</name>
    <dbReference type="NCBI Taxonomy" id="273032"/>
    <lineage>
        <taxon>Bacteria</taxon>
        <taxon>Bacillati</taxon>
        <taxon>Bacillota</taxon>
        <taxon>Bacilli</taxon>
        <taxon>Bacillales</taxon>
        <taxon>Bacillaceae</taxon>
        <taxon>Bacillus</taxon>
    </lineage>
</organism>
<dbReference type="RefSeq" id="WP_113808309.1">
    <property type="nucleotide sequence ID" value="NZ_QOCW01000036.1"/>
</dbReference>
<dbReference type="Gene3D" id="3.40.190.10">
    <property type="entry name" value="Periplasmic binding protein-like II"/>
    <property type="match status" value="2"/>
</dbReference>
<dbReference type="Pfam" id="PF16868">
    <property type="entry name" value="NMT1_3"/>
    <property type="match status" value="1"/>
</dbReference>
<dbReference type="InterPro" id="IPR011852">
    <property type="entry name" value="TRAP_TAXI"/>
</dbReference>
<dbReference type="SUPFAM" id="SSF53850">
    <property type="entry name" value="Periplasmic binding protein-like II"/>
    <property type="match status" value="1"/>
</dbReference>
<dbReference type="OrthoDB" id="9776669at2"/>
<keyword evidence="1" id="KW-0564">Palmitate</keyword>
<evidence type="ECO:0000256" key="3">
    <source>
        <dbReference type="SAM" id="SignalP"/>
    </source>
</evidence>
<dbReference type="AlphaFoldDB" id="A0A366XMX1"/>
<evidence type="ECO:0000313" key="6">
    <source>
        <dbReference type="Proteomes" id="UP000253314"/>
    </source>
</evidence>
<feature type="signal peptide" evidence="3">
    <location>
        <begin position="1"/>
        <end position="21"/>
    </location>
</feature>
<dbReference type="PROSITE" id="PS51257">
    <property type="entry name" value="PROKAR_LIPOPROTEIN"/>
    <property type="match status" value="1"/>
</dbReference>
<evidence type="ECO:0000256" key="1">
    <source>
        <dbReference type="ARBA" id="ARBA00023139"/>
    </source>
</evidence>
<feature type="chain" id="PRO_5016827653" evidence="3">
    <location>
        <begin position="22"/>
        <end position="332"/>
    </location>
</feature>
<evidence type="ECO:0000259" key="4">
    <source>
        <dbReference type="SMART" id="SM00062"/>
    </source>
</evidence>
<dbReference type="EMBL" id="QOCW01000036">
    <property type="protein sequence ID" value="RBW67472.1"/>
    <property type="molecule type" value="Genomic_DNA"/>
</dbReference>
<dbReference type="CDD" id="cd13567">
    <property type="entry name" value="PBP2_TtGluBP"/>
    <property type="match status" value="1"/>
</dbReference>
<keyword evidence="2" id="KW-0449">Lipoprotein</keyword>
<dbReference type="PANTHER" id="PTHR42941">
    <property type="entry name" value="SLL1037 PROTEIN"/>
    <property type="match status" value="1"/>
</dbReference>